<organism evidence="2 3">
    <name type="scientific">Sinisalibacter lacisalsi</name>
    <dbReference type="NCBI Taxonomy" id="1526570"/>
    <lineage>
        <taxon>Bacteria</taxon>
        <taxon>Pseudomonadati</taxon>
        <taxon>Pseudomonadota</taxon>
        <taxon>Alphaproteobacteria</taxon>
        <taxon>Rhodobacterales</taxon>
        <taxon>Roseobacteraceae</taxon>
        <taxon>Sinisalibacter</taxon>
    </lineage>
</organism>
<protein>
    <submittedName>
        <fullName evidence="2">Hydrolase</fullName>
    </submittedName>
</protein>
<feature type="domain" description="AB hydrolase-1" evidence="1">
    <location>
        <begin position="31"/>
        <end position="264"/>
    </location>
</feature>
<dbReference type="Pfam" id="PF12697">
    <property type="entry name" value="Abhydrolase_6"/>
    <property type="match status" value="1"/>
</dbReference>
<reference evidence="3" key="1">
    <citation type="journal article" date="2019" name="Int. J. Syst. Evol. Microbiol.">
        <title>The Global Catalogue of Microorganisms (GCM) 10K type strain sequencing project: providing services to taxonomists for standard genome sequencing and annotation.</title>
        <authorList>
            <consortium name="The Broad Institute Genomics Platform"/>
            <consortium name="The Broad Institute Genome Sequencing Center for Infectious Disease"/>
            <person name="Wu L."/>
            <person name="Ma J."/>
        </authorList>
    </citation>
    <scope>NUCLEOTIDE SEQUENCE [LARGE SCALE GENOMIC DNA]</scope>
    <source>
        <strain evidence="3">CGMCC 1.12922</strain>
    </source>
</reference>
<sequence length="283" mass="30544">MTEPQFFTAEDGLRLAYRDEGTGLPLIALAGLTRNGDDFDFLAPHLPSVRLIRPDYRGRGRSQWGDPGSYTIEQEARDVHGLMDHLGLARAAILGTSRGGLIAMLLAATAKERLLGVCLNDIGPEIAPEGLASIAAYIGRNPGADSYEAAAEARARTAVGFANVPRERWLADVKNLFTETETGLAITYDPALAHGFADGAEIPPLWPLFDALDGLPVALIHGAGSDILAQSTADEMRRRRPDMGYARLEDRGHVPWLDEPDALAVIRAWLAEITNASQTRDPA</sequence>
<keyword evidence="3" id="KW-1185">Reference proteome</keyword>
<dbReference type="InterPro" id="IPR000073">
    <property type="entry name" value="AB_hydrolase_1"/>
</dbReference>
<dbReference type="PANTHER" id="PTHR43798:SF33">
    <property type="entry name" value="HYDROLASE, PUTATIVE (AFU_ORTHOLOGUE AFUA_2G14860)-RELATED"/>
    <property type="match status" value="1"/>
</dbReference>
<accession>A0ABQ1QR09</accession>
<evidence type="ECO:0000313" key="2">
    <source>
        <dbReference type="EMBL" id="GGD38061.1"/>
    </source>
</evidence>
<dbReference type="InterPro" id="IPR050266">
    <property type="entry name" value="AB_hydrolase_sf"/>
</dbReference>
<comment type="caution">
    <text evidence="2">The sequence shown here is derived from an EMBL/GenBank/DDBJ whole genome shotgun (WGS) entry which is preliminary data.</text>
</comment>
<dbReference type="InterPro" id="IPR029058">
    <property type="entry name" value="AB_hydrolase_fold"/>
</dbReference>
<dbReference type="RefSeq" id="WP_188527725.1">
    <property type="nucleotide sequence ID" value="NZ_BMGI01000003.1"/>
</dbReference>
<dbReference type="PANTHER" id="PTHR43798">
    <property type="entry name" value="MONOACYLGLYCEROL LIPASE"/>
    <property type="match status" value="1"/>
</dbReference>
<proteinExistence type="predicted"/>
<gene>
    <name evidence="2" type="ORF">GCM10011358_22280</name>
</gene>
<dbReference type="Proteomes" id="UP000617355">
    <property type="component" value="Unassembled WGS sequence"/>
</dbReference>
<dbReference type="GO" id="GO:0016787">
    <property type="term" value="F:hydrolase activity"/>
    <property type="evidence" value="ECO:0007669"/>
    <property type="project" value="UniProtKB-KW"/>
</dbReference>
<keyword evidence="2" id="KW-0378">Hydrolase</keyword>
<dbReference type="SUPFAM" id="SSF53474">
    <property type="entry name" value="alpha/beta-Hydrolases"/>
    <property type="match status" value="1"/>
</dbReference>
<evidence type="ECO:0000313" key="3">
    <source>
        <dbReference type="Proteomes" id="UP000617355"/>
    </source>
</evidence>
<dbReference type="Gene3D" id="3.40.50.1820">
    <property type="entry name" value="alpha/beta hydrolase"/>
    <property type="match status" value="1"/>
</dbReference>
<name>A0ABQ1QR09_9RHOB</name>
<evidence type="ECO:0000259" key="1">
    <source>
        <dbReference type="Pfam" id="PF12697"/>
    </source>
</evidence>
<dbReference type="EMBL" id="BMGI01000003">
    <property type="protein sequence ID" value="GGD38061.1"/>
    <property type="molecule type" value="Genomic_DNA"/>
</dbReference>